<dbReference type="PANTHER" id="PTHR38451">
    <property type="entry name" value="TRNA (ADENINE(22)-N(1))-METHYLTRANSFERASE"/>
    <property type="match status" value="1"/>
</dbReference>
<dbReference type="GO" id="GO:0160105">
    <property type="term" value="F:tRNA (adenine(22)-N1)-methyltransferase activity"/>
    <property type="evidence" value="ECO:0007669"/>
    <property type="project" value="InterPro"/>
</dbReference>
<keyword evidence="1" id="KW-0175">Coiled coil</keyword>
<dbReference type="EMBL" id="BAYM01000090">
    <property type="protein sequence ID" value="GAN36979.1"/>
    <property type="molecule type" value="Genomic_DNA"/>
</dbReference>
<dbReference type="GeneID" id="57090164"/>
<dbReference type="PIRSF" id="PIRSF018637">
    <property type="entry name" value="TrmK"/>
    <property type="match status" value="1"/>
</dbReference>
<dbReference type="Proteomes" id="UP000032552">
    <property type="component" value="Unassembled WGS sequence"/>
</dbReference>
<dbReference type="InterPro" id="IPR006901">
    <property type="entry name" value="TrmK"/>
</dbReference>
<dbReference type="Gene3D" id="3.40.50.150">
    <property type="entry name" value="Vaccinia Virus protein VP39"/>
    <property type="match status" value="1"/>
</dbReference>
<dbReference type="RefSeq" id="WP_003565647.1">
    <property type="nucleotide sequence ID" value="NZ_BAYM01000090.1"/>
</dbReference>
<gene>
    <name evidence="2" type="ORF">LC0644_1568</name>
</gene>
<evidence type="ECO:0000313" key="2">
    <source>
        <dbReference type="EMBL" id="GAN36979.1"/>
    </source>
</evidence>
<dbReference type="Gene3D" id="1.10.287.1890">
    <property type="match status" value="1"/>
</dbReference>
<dbReference type="GO" id="GO:0032259">
    <property type="term" value="P:methylation"/>
    <property type="evidence" value="ECO:0007669"/>
    <property type="project" value="UniProtKB-KW"/>
</dbReference>
<dbReference type="SUPFAM" id="SSF53335">
    <property type="entry name" value="S-adenosyl-L-methionine-dependent methyltransferases"/>
    <property type="match status" value="1"/>
</dbReference>
<proteinExistence type="predicted"/>
<evidence type="ECO:0000313" key="3">
    <source>
        <dbReference type="Proteomes" id="UP000032552"/>
    </source>
</evidence>
<organism evidence="2 3">
    <name type="scientific">Lacticaseibacillus paracasei NRIC 0644</name>
    <dbReference type="NCBI Taxonomy" id="1435038"/>
    <lineage>
        <taxon>Bacteria</taxon>
        <taxon>Bacillati</taxon>
        <taxon>Bacillota</taxon>
        <taxon>Bacilli</taxon>
        <taxon>Lactobacillales</taxon>
        <taxon>Lactobacillaceae</taxon>
        <taxon>Lacticaseibacillus</taxon>
    </lineage>
</organism>
<sequence>MDHIHLSKRLQAISSFIEAGERVADIGTDHAFLPIYLVQQQRINFAIASDIGAGPVAIAKQNVADAGLTAQISVRQADGLASIMPDDAISTVVIAGMGGQLMTDILEAGQPQLDGTETLVLAPNRHQYDVRLWLDQHGYGIIGEDIVEDEGHIYELMAAGRTRPDVPYSEADLRFGPILRRQKSPTFMKKMHREAEKTEAVLEGLADAQMVPLEKIREQEKILSLIKEELDAHDER</sequence>
<dbReference type="Pfam" id="PF04816">
    <property type="entry name" value="TrmK"/>
    <property type="match status" value="1"/>
</dbReference>
<dbReference type="PANTHER" id="PTHR38451:SF1">
    <property type="entry name" value="TRNA (ADENINE(22)-N(1))-METHYLTRANSFERASE"/>
    <property type="match status" value="1"/>
</dbReference>
<dbReference type="InterPro" id="IPR029063">
    <property type="entry name" value="SAM-dependent_MTases_sf"/>
</dbReference>
<keyword evidence="2" id="KW-0489">Methyltransferase</keyword>
<comment type="caution">
    <text evidence="2">The sequence shown here is derived from an EMBL/GenBank/DDBJ whole genome shotgun (WGS) entry which is preliminary data.</text>
</comment>
<reference evidence="3" key="1">
    <citation type="submission" date="2014-05" db="EMBL/GenBank/DDBJ databases">
        <title>Whole genome sequencing of Lactobacillus casei NRIC0644.</title>
        <authorList>
            <person name="Atarashi H."/>
            <person name="Yoshida Y."/>
            <person name="Fujimura S."/>
            <person name="Tanaka N."/>
            <person name="Shiwa Y."/>
            <person name="Yoshikawa H."/>
            <person name="Okada S."/>
            <person name="Nakagawa J."/>
        </authorList>
    </citation>
    <scope>NUCLEOTIDE SEQUENCE [LARGE SCALE GENOMIC DNA]</scope>
    <source>
        <strain evidence="3">NRIC0644</strain>
    </source>
</reference>
<accession>A0A0C9PXR4</accession>
<name>A0A0C9PXR4_LACPA</name>
<protein>
    <submittedName>
        <fullName evidence="2">S-adenosyl-L-methionine-dependent methyltransferase</fullName>
    </submittedName>
</protein>
<evidence type="ECO:0000256" key="1">
    <source>
        <dbReference type="SAM" id="Coils"/>
    </source>
</evidence>
<feature type="coiled-coil region" evidence="1">
    <location>
        <begin position="188"/>
        <end position="236"/>
    </location>
</feature>
<dbReference type="AlphaFoldDB" id="A0A0C9PXR4"/>
<keyword evidence="2" id="KW-0808">Transferase</keyword>